<dbReference type="InterPro" id="IPR042094">
    <property type="entry name" value="T2SS_GspF_sf"/>
</dbReference>
<gene>
    <name evidence="10" type="ORF">EVB02_00715</name>
</gene>
<dbReference type="FunFam" id="1.20.81.30:FF:000001">
    <property type="entry name" value="Type II secretion system protein F"/>
    <property type="match status" value="1"/>
</dbReference>
<dbReference type="PANTHER" id="PTHR30012:SF0">
    <property type="entry name" value="TYPE II SECRETION SYSTEM PROTEIN F-RELATED"/>
    <property type="match status" value="1"/>
</dbReference>
<dbReference type="InterPro" id="IPR018076">
    <property type="entry name" value="T2SS_GspF_dom"/>
</dbReference>
<keyword evidence="3" id="KW-1003">Cell membrane</keyword>
<evidence type="ECO:0000256" key="4">
    <source>
        <dbReference type="ARBA" id="ARBA00022519"/>
    </source>
</evidence>
<feature type="domain" description="Type II secretion system protein GspF" evidence="9">
    <location>
        <begin position="273"/>
        <end position="395"/>
    </location>
</feature>
<keyword evidence="7 8" id="KW-0472">Membrane</keyword>
<feature type="transmembrane region" description="Helical" evidence="8">
    <location>
        <begin position="169"/>
        <end position="192"/>
    </location>
</feature>
<dbReference type="GO" id="GO:0015628">
    <property type="term" value="P:protein secretion by the type II secretion system"/>
    <property type="evidence" value="ECO:0007669"/>
    <property type="project" value="TreeGrafter"/>
</dbReference>
<dbReference type="PANTHER" id="PTHR30012">
    <property type="entry name" value="GENERAL SECRETION PATHWAY PROTEIN"/>
    <property type="match status" value="1"/>
</dbReference>
<reference evidence="10 11" key="1">
    <citation type="submission" date="2019-02" db="EMBL/GenBank/DDBJ databases">
        <title>Prokaryotic population dynamics and viral predation in marine succession experiment using metagenomics: the confinement effect.</title>
        <authorList>
            <person name="Haro-Moreno J.M."/>
            <person name="Rodriguez-Valera F."/>
            <person name="Lopez-Perez M."/>
        </authorList>
    </citation>
    <scope>NUCLEOTIDE SEQUENCE [LARGE SCALE GENOMIC DNA]</scope>
    <source>
        <strain evidence="10">MED-G169</strain>
    </source>
</reference>
<evidence type="ECO:0000313" key="11">
    <source>
        <dbReference type="Proteomes" id="UP000318148"/>
    </source>
</evidence>
<comment type="similarity">
    <text evidence="2">Belongs to the GSP F family.</text>
</comment>
<comment type="caution">
    <text evidence="10">The sequence shown here is derived from an EMBL/GenBank/DDBJ whole genome shotgun (WGS) entry which is preliminary data.</text>
</comment>
<dbReference type="EMBL" id="SHBO01000005">
    <property type="protein sequence ID" value="RZO08239.1"/>
    <property type="molecule type" value="Genomic_DNA"/>
</dbReference>
<feature type="transmembrane region" description="Helical" evidence="8">
    <location>
        <begin position="377"/>
        <end position="397"/>
    </location>
</feature>
<dbReference type="InterPro" id="IPR003004">
    <property type="entry name" value="GspF/PilC"/>
</dbReference>
<dbReference type="PRINTS" id="PR00812">
    <property type="entry name" value="BCTERIALGSPF"/>
</dbReference>
<evidence type="ECO:0000256" key="3">
    <source>
        <dbReference type="ARBA" id="ARBA00022475"/>
    </source>
</evidence>
<comment type="subcellular location">
    <subcellularLocation>
        <location evidence="1">Cell inner membrane</location>
        <topology evidence="1">Multi-pass membrane protein</topology>
    </subcellularLocation>
</comment>
<feature type="transmembrane region" description="Helical" evidence="8">
    <location>
        <begin position="212"/>
        <end position="238"/>
    </location>
</feature>
<keyword evidence="5 8" id="KW-0812">Transmembrane</keyword>
<evidence type="ECO:0000256" key="7">
    <source>
        <dbReference type="ARBA" id="ARBA00023136"/>
    </source>
</evidence>
<evidence type="ECO:0000256" key="6">
    <source>
        <dbReference type="ARBA" id="ARBA00022989"/>
    </source>
</evidence>
<dbReference type="AlphaFoldDB" id="A0A520LNT6"/>
<dbReference type="GO" id="GO:0005886">
    <property type="term" value="C:plasma membrane"/>
    <property type="evidence" value="ECO:0007669"/>
    <property type="project" value="UniProtKB-SubCell"/>
</dbReference>
<dbReference type="Gene3D" id="1.20.81.30">
    <property type="entry name" value="Type II secretion system (T2SS), domain F"/>
    <property type="match status" value="2"/>
</dbReference>
<proteinExistence type="inferred from homology"/>
<dbReference type="Proteomes" id="UP000318148">
    <property type="component" value="Unassembled WGS sequence"/>
</dbReference>
<evidence type="ECO:0000313" key="10">
    <source>
        <dbReference type="EMBL" id="RZO08239.1"/>
    </source>
</evidence>
<accession>A0A520LNT6</accession>
<evidence type="ECO:0000256" key="8">
    <source>
        <dbReference type="SAM" id="Phobius"/>
    </source>
</evidence>
<protein>
    <submittedName>
        <fullName evidence="10">General secretion pathway protein GspF</fullName>
    </submittedName>
</protein>
<keyword evidence="6 8" id="KW-1133">Transmembrane helix</keyword>
<dbReference type="Pfam" id="PF00482">
    <property type="entry name" value="T2SSF"/>
    <property type="match status" value="2"/>
</dbReference>
<evidence type="ECO:0000256" key="1">
    <source>
        <dbReference type="ARBA" id="ARBA00004429"/>
    </source>
</evidence>
<organism evidence="10 11">
    <name type="scientific">SAR92 clade bacterium</name>
    <dbReference type="NCBI Taxonomy" id="2315479"/>
    <lineage>
        <taxon>Bacteria</taxon>
        <taxon>Pseudomonadati</taxon>
        <taxon>Pseudomonadota</taxon>
        <taxon>Gammaproteobacteria</taxon>
        <taxon>Cellvibrionales</taxon>
        <taxon>Porticoccaceae</taxon>
        <taxon>SAR92 clade</taxon>
    </lineage>
</organism>
<keyword evidence="4" id="KW-0997">Cell inner membrane</keyword>
<name>A0A520LNT6_9GAMM</name>
<sequence>MPTFDYSAYNSSGKLLRGVISAESERLARKSLKEKKLLASSIKEIELASAKQKSIFSRQANFDNFDLSLLLHQQAILIQSGLPLEESLRMTIEQAETPKQRRMVESWRSEITEGRSFSEALRRSPYKIPEGVIAGVGVGEETGHLDKILMRLSDELSTSAENRKTVSRALIYPVTLVTVSIAMVSVMMVLVVPKITSVFASSNRELPWITELIIGISNFVQNFGSYLLIFAGVLFLTARIGLKNSGLRLKFHAFLLRLPGFGRWIRMADISDWARNLGVLLNSGVPVLAALRISSAVVGNLSLKSDFDRVTESMRQGVSLHKALEKNLTESGFLVHMVGSGEASSELDKMLVRVAEYYAARLNNAVEVFLKLLNPMLILLMGAMILGIVAGIMLPIMDMNNTI</sequence>
<evidence type="ECO:0000256" key="5">
    <source>
        <dbReference type="ARBA" id="ARBA00022692"/>
    </source>
</evidence>
<evidence type="ECO:0000259" key="9">
    <source>
        <dbReference type="Pfam" id="PF00482"/>
    </source>
</evidence>
<evidence type="ECO:0000256" key="2">
    <source>
        <dbReference type="ARBA" id="ARBA00005745"/>
    </source>
</evidence>
<feature type="domain" description="Type II secretion system protein GspF" evidence="9">
    <location>
        <begin position="71"/>
        <end position="193"/>
    </location>
</feature>